<evidence type="ECO:0000256" key="13">
    <source>
        <dbReference type="ARBA" id="ARBA00023136"/>
    </source>
</evidence>
<evidence type="ECO:0000256" key="6">
    <source>
        <dbReference type="ARBA" id="ARBA00015850"/>
    </source>
</evidence>
<dbReference type="KEGG" id="pbk:Back11_13120"/>
<dbReference type="PANTHER" id="PTHR34148">
    <property type="entry name" value="ADENOSYLCOBINAMIDE-GDP RIBAZOLETRANSFERASE"/>
    <property type="match status" value="1"/>
</dbReference>
<feature type="transmembrane region" description="Helical" evidence="19">
    <location>
        <begin position="68"/>
        <end position="94"/>
    </location>
</feature>
<evidence type="ECO:0000256" key="3">
    <source>
        <dbReference type="ARBA" id="ARBA00004663"/>
    </source>
</evidence>
<organism evidence="20 21">
    <name type="scientific">Paenibacillus baekrokdamisoli</name>
    <dbReference type="NCBI Taxonomy" id="1712516"/>
    <lineage>
        <taxon>Bacteria</taxon>
        <taxon>Bacillati</taxon>
        <taxon>Bacillota</taxon>
        <taxon>Bacilli</taxon>
        <taxon>Bacillales</taxon>
        <taxon>Paenibacillaceae</taxon>
        <taxon>Paenibacillus</taxon>
    </lineage>
</organism>
<accession>A0A3G9ILZ1</accession>
<evidence type="ECO:0000256" key="5">
    <source>
        <dbReference type="ARBA" id="ARBA00013200"/>
    </source>
</evidence>
<dbReference type="GO" id="GO:0008818">
    <property type="term" value="F:cobalamin 5'-phosphate synthase activity"/>
    <property type="evidence" value="ECO:0007669"/>
    <property type="project" value="UniProtKB-UniRule"/>
</dbReference>
<evidence type="ECO:0000256" key="2">
    <source>
        <dbReference type="ARBA" id="ARBA00004651"/>
    </source>
</evidence>
<proteinExistence type="inferred from homology"/>
<evidence type="ECO:0000256" key="9">
    <source>
        <dbReference type="ARBA" id="ARBA00022679"/>
    </source>
</evidence>
<dbReference type="GO" id="GO:0051073">
    <property type="term" value="F:adenosylcobinamide-GDP ribazoletransferase activity"/>
    <property type="evidence" value="ECO:0007669"/>
    <property type="project" value="UniProtKB-UniRule"/>
</dbReference>
<dbReference type="EC" id="2.7.8.26" evidence="5 19"/>
<dbReference type="NCBIfam" id="TIGR00317">
    <property type="entry name" value="cobS"/>
    <property type="match status" value="1"/>
</dbReference>
<keyword evidence="10 19" id="KW-0812">Transmembrane</keyword>
<comment type="function">
    <text evidence="14 19">Joins adenosylcobinamide-GDP and alpha-ribazole to generate adenosylcobalamin (Ado-cobalamin). Also synthesizes adenosylcobalamin 5'-phosphate from adenosylcobinamide-GDP and alpha-ribazole 5'-phosphate.</text>
</comment>
<dbReference type="GO" id="GO:0005886">
    <property type="term" value="C:plasma membrane"/>
    <property type="evidence" value="ECO:0007669"/>
    <property type="project" value="UniProtKB-SubCell"/>
</dbReference>
<keyword evidence="9 19" id="KW-0808">Transferase</keyword>
<comment type="catalytic activity">
    <reaction evidence="17 19">
        <text>alpha-ribazole + adenosylcob(III)inamide-GDP = adenosylcob(III)alamin + GMP + H(+)</text>
        <dbReference type="Rhea" id="RHEA:16049"/>
        <dbReference type="ChEBI" id="CHEBI:10329"/>
        <dbReference type="ChEBI" id="CHEBI:15378"/>
        <dbReference type="ChEBI" id="CHEBI:18408"/>
        <dbReference type="ChEBI" id="CHEBI:58115"/>
        <dbReference type="ChEBI" id="CHEBI:60487"/>
        <dbReference type="EC" id="2.7.8.26"/>
    </reaction>
</comment>
<dbReference type="Proteomes" id="UP000275368">
    <property type="component" value="Chromosome"/>
</dbReference>
<keyword evidence="21" id="KW-1185">Reference proteome</keyword>
<evidence type="ECO:0000256" key="10">
    <source>
        <dbReference type="ARBA" id="ARBA00022692"/>
    </source>
</evidence>
<protein>
    <recommendedName>
        <fullName evidence="6 19">Adenosylcobinamide-GDP ribazoletransferase</fullName>
        <ecNumber evidence="5 19">2.7.8.26</ecNumber>
    </recommendedName>
    <alternativeName>
        <fullName evidence="16 19">Cobalamin synthase</fullName>
    </alternativeName>
    <alternativeName>
        <fullName evidence="15 19">Cobalamin-5'-phosphate synthase</fullName>
    </alternativeName>
</protein>
<evidence type="ECO:0000256" key="19">
    <source>
        <dbReference type="HAMAP-Rule" id="MF_00719"/>
    </source>
</evidence>
<comment type="subcellular location">
    <subcellularLocation>
        <location evidence="2 19">Cell membrane</location>
        <topology evidence="2 19">Multi-pass membrane protein</topology>
    </subcellularLocation>
</comment>
<dbReference type="AlphaFoldDB" id="A0A3G9ILZ1"/>
<name>A0A3G9ILZ1_9BACL</name>
<feature type="transmembrane region" description="Helical" evidence="19">
    <location>
        <begin position="40"/>
        <end position="62"/>
    </location>
</feature>
<evidence type="ECO:0000256" key="7">
    <source>
        <dbReference type="ARBA" id="ARBA00022475"/>
    </source>
</evidence>
<dbReference type="UniPathway" id="UPA00148">
    <property type="reaction ID" value="UER00238"/>
</dbReference>
<evidence type="ECO:0000256" key="18">
    <source>
        <dbReference type="ARBA" id="ARBA00049504"/>
    </source>
</evidence>
<feature type="transmembrane region" description="Helical" evidence="19">
    <location>
        <begin position="249"/>
        <end position="270"/>
    </location>
</feature>
<comment type="similarity">
    <text evidence="4 19">Belongs to the CobS family.</text>
</comment>
<feature type="transmembrane region" description="Helical" evidence="19">
    <location>
        <begin position="115"/>
        <end position="137"/>
    </location>
</feature>
<evidence type="ECO:0000256" key="4">
    <source>
        <dbReference type="ARBA" id="ARBA00010561"/>
    </source>
</evidence>
<evidence type="ECO:0000256" key="14">
    <source>
        <dbReference type="ARBA" id="ARBA00025228"/>
    </source>
</evidence>
<feature type="transmembrane region" description="Helical" evidence="19">
    <location>
        <begin position="143"/>
        <end position="168"/>
    </location>
</feature>
<gene>
    <name evidence="19 20" type="primary">cobS</name>
    <name evidence="20" type="ORF">Back11_13120</name>
</gene>
<evidence type="ECO:0000256" key="16">
    <source>
        <dbReference type="ARBA" id="ARBA00032853"/>
    </source>
</evidence>
<dbReference type="RefSeq" id="WP_125654690.1">
    <property type="nucleotide sequence ID" value="NZ_AP019308.1"/>
</dbReference>
<keyword evidence="8 19" id="KW-0169">Cobalamin biosynthesis</keyword>
<dbReference type="OrthoDB" id="9794626at2"/>
<comment type="catalytic activity">
    <reaction evidence="18 19">
        <text>alpha-ribazole 5'-phosphate + adenosylcob(III)inamide-GDP = adenosylcob(III)alamin 5'-phosphate + GMP + H(+)</text>
        <dbReference type="Rhea" id="RHEA:23560"/>
        <dbReference type="ChEBI" id="CHEBI:15378"/>
        <dbReference type="ChEBI" id="CHEBI:57918"/>
        <dbReference type="ChEBI" id="CHEBI:58115"/>
        <dbReference type="ChEBI" id="CHEBI:60487"/>
        <dbReference type="ChEBI" id="CHEBI:60493"/>
        <dbReference type="EC" id="2.7.8.26"/>
    </reaction>
</comment>
<sequence>MAVRFLKNQMQAAGAAFQLITRIPIPVMIPFVPQVLARSVIYYPVVGTIVGGFAAAAGWLLFGHLPAMPSAVIVLMLWAALSGALHLDGLMDTADGVLSHRSRDRMLEIMKDSRVGAMGVIVAVILLLFKFSLLASLLEGESWLGAALQIIAACGWSRLWLVWAMIIWPFARTGEGMASMFAEVRVRHAIAATLLQVVLIFGVGLAFGSSWSSIMSLMLIQAGVTLVIGGIISHWLYRKLGGLTGDTYGALNELIESALLFATLCELMWLN</sequence>
<evidence type="ECO:0000313" key="20">
    <source>
        <dbReference type="EMBL" id="BBH19967.1"/>
    </source>
</evidence>
<dbReference type="GO" id="GO:0009236">
    <property type="term" value="P:cobalamin biosynthetic process"/>
    <property type="evidence" value="ECO:0007669"/>
    <property type="project" value="UniProtKB-UniRule"/>
</dbReference>
<evidence type="ECO:0000313" key="21">
    <source>
        <dbReference type="Proteomes" id="UP000275368"/>
    </source>
</evidence>
<dbReference type="InterPro" id="IPR003805">
    <property type="entry name" value="CobS"/>
</dbReference>
<dbReference type="PANTHER" id="PTHR34148:SF1">
    <property type="entry name" value="ADENOSYLCOBINAMIDE-GDP RIBAZOLETRANSFERASE"/>
    <property type="match status" value="1"/>
</dbReference>
<keyword evidence="7 19" id="KW-1003">Cell membrane</keyword>
<keyword evidence="12 19" id="KW-1133">Transmembrane helix</keyword>
<feature type="transmembrane region" description="Helical" evidence="19">
    <location>
        <begin position="214"/>
        <end position="237"/>
    </location>
</feature>
<dbReference type="Pfam" id="PF02654">
    <property type="entry name" value="CobS"/>
    <property type="match status" value="1"/>
</dbReference>
<reference evidence="20 21" key="1">
    <citation type="submission" date="2018-11" db="EMBL/GenBank/DDBJ databases">
        <title>Complete genome sequence of Paenibacillus baekrokdamisoli strain KCTC 33723.</title>
        <authorList>
            <person name="Kang S.W."/>
            <person name="Lee K.C."/>
            <person name="Kim K.K."/>
            <person name="Kim J.S."/>
            <person name="Kim D.S."/>
            <person name="Ko S.H."/>
            <person name="Yang S.H."/>
            <person name="Lee J.S."/>
        </authorList>
    </citation>
    <scope>NUCLEOTIDE SEQUENCE [LARGE SCALE GENOMIC DNA]</scope>
    <source>
        <strain evidence="20 21">KCTC 33723</strain>
    </source>
</reference>
<evidence type="ECO:0000256" key="8">
    <source>
        <dbReference type="ARBA" id="ARBA00022573"/>
    </source>
</evidence>
<feature type="transmembrane region" description="Helical" evidence="19">
    <location>
        <begin position="189"/>
        <end position="208"/>
    </location>
</feature>
<dbReference type="HAMAP" id="MF_00719">
    <property type="entry name" value="CobS"/>
    <property type="match status" value="1"/>
</dbReference>
<evidence type="ECO:0000256" key="17">
    <source>
        <dbReference type="ARBA" id="ARBA00048623"/>
    </source>
</evidence>
<evidence type="ECO:0000256" key="1">
    <source>
        <dbReference type="ARBA" id="ARBA00001946"/>
    </source>
</evidence>
<comment type="pathway">
    <text evidence="3 19">Cofactor biosynthesis; adenosylcobalamin biosynthesis; adenosylcobalamin from cob(II)yrinate a,c-diamide: step 7/7.</text>
</comment>
<keyword evidence="11 19" id="KW-0460">Magnesium</keyword>
<evidence type="ECO:0000256" key="15">
    <source>
        <dbReference type="ARBA" id="ARBA00032605"/>
    </source>
</evidence>
<comment type="cofactor">
    <cofactor evidence="1 19">
        <name>Mg(2+)</name>
        <dbReference type="ChEBI" id="CHEBI:18420"/>
    </cofactor>
</comment>
<evidence type="ECO:0000256" key="11">
    <source>
        <dbReference type="ARBA" id="ARBA00022842"/>
    </source>
</evidence>
<dbReference type="EMBL" id="AP019308">
    <property type="protein sequence ID" value="BBH19967.1"/>
    <property type="molecule type" value="Genomic_DNA"/>
</dbReference>
<evidence type="ECO:0000256" key="12">
    <source>
        <dbReference type="ARBA" id="ARBA00022989"/>
    </source>
</evidence>
<keyword evidence="13 19" id="KW-0472">Membrane</keyword>